<dbReference type="CDD" id="cd11386">
    <property type="entry name" value="MCP_signal"/>
    <property type="match status" value="1"/>
</dbReference>
<feature type="domain" description="HAMP" evidence="8">
    <location>
        <begin position="208"/>
        <end position="261"/>
    </location>
</feature>
<dbReference type="GO" id="GO:0007165">
    <property type="term" value="P:signal transduction"/>
    <property type="evidence" value="ECO:0007669"/>
    <property type="project" value="UniProtKB-KW"/>
</dbReference>
<dbReference type="AlphaFoldDB" id="A0A1L3SS69"/>
<dbReference type="InterPro" id="IPR004090">
    <property type="entry name" value="Chemotax_Me-accpt_rcpt"/>
</dbReference>
<feature type="transmembrane region" description="Helical" evidence="6">
    <location>
        <begin position="189"/>
        <end position="212"/>
    </location>
</feature>
<dbReference type="PANTHER" id="PTHR43531">
    <property type="entry name" value="PROTEIN ICFG"/>
    <property type="match status" value="1"/>
</dbReference>
<dbReference type="Proteomes" id="UP000182840">
    <property type="component" value="Chromosome"/>
</dbReference>
<feature type="coiled-coil region" evidence="5">
    <location>
        <begin position="365"/>
        <end position="395"/>
    </location>
</feature>
<dbReference type="InterPro" id="IPR051310">
    <property type="entry name" value="MCP_chemotaxis"/>
</dbReference>
<dbReference type="RefSeq" id="WP_072604979.1">
    <property type="nucleotide sequence ID" value="NZ_CP018171.1"/>
</dbReference>
<gene>
    <name evidence="9" type="ORF">BSQ44_13455</name>
</gene>
<dbReference type="KEGG" id="meso:BSQ44_13455"/>
<evidence type="ECO:0008006" key="11">
    <source>
        <dbReference type="Google" id="ProtNLM"/>
    </source>
</evidence>
<evidence type="ECO:0000256" key="1">
    <source>
        <dbReference type="ARBA" id="ARBA00004370"/>
    </source>
</evidence>
<dbReference type="FunFam" id="1.10.287.950:FF:000001">
    <property type="entry name" value="Methyl-accepting chemotaxis sensory transducer"/>
    <property type="match status" value="1"/>
</dbReference>
<dbReference type="PROSITE" id="PS50111">
    <property type="entry name" value="CHEMOTAXIS_TRANSDUC_2"/>
    <property type="match status" value="1"/>
</dbReference>
<dbReference type="CDD" id="cd06225">
    <property type="entry name" value="HAMP"/>
    <property type="match status" value="1"/>
</dbReference>
<dbReference type="Pfam" id="PF00672">
    <property type="entry name" value="HAMP"/>
    <property type="match status" value="1"/>
</dbReference>
<evidence type="ECO:0000256" key="5">
    <source>
        <dbReference type="SAM" id="Coils"/>
    </source>
</evidence>
<dbReference type="PANTHER" id="PTHR43531:SF11">
    <property type="entry name" value="METHYL-ACCEPTING CHEMOTAXIS PROTEIN 3"/>
    <property type="match status" value="1"/>
</dbReference>
<feature type="domain" description="HAMP" evidence="8">
    <location>
        <begin position="289"/>
        <end position="341"/>
    </location>
</feature>
<dbReference type="InterPro" id="IPR003660">
    <property type="entry name" value="HAMP_dom"/>
</dbReference>
<dbReference type="SMART" id="SM00283">
    <property type="entry name" value="MA"/>
    <property type="match status" value="1"/>
</dbReference>
<name>A0A1L3SS69_9HYPH</name>
<evidence type="ECO:0000259" key="8">
    <source>
        <dbReference type="PROSITE" id="PS50885"/>
    </source>
</evidence>
<dbReference type="SUPFAM" id="SSF58104">
    <property type="entry name" value="Methyl-accepting chemotaxis protein (MCP) signaling domain"/>
    <property type="match status" value="1"/>
</dbReference>
<protein>
    <recommendedName>
        <fullName evidence="11">Methyl-accepting chemotaxis protein</fullName>
    </recommendedName>
</protein>
<keyword evidence="10" id="KW-1185">Reference proteome</keyword>
<dbReference type="InterPro" id="IPR004089">
    <property type="entry name" value="MCPsignal_dom"/>
</dbReference>
<evidence type="ECO:0000313" key="9">
    <source>
        <dbReference type="EMBL" id="APH72259.1"/>
    </source>
</evidence>
<keyword evidence="2" id="KW-0145">Chemotaxis</keyword>
<dbReference type="Gene3D" id="1.10.8.500">
    <property type="entry name" value="HAMP domain in histidine kinase"/>
    <property type="match status" value="1"/>
</dbReference>
<keyword evidence="6" id="KW-1133">Transmembrane helix</keyword>
<feature type="domain" description="Methyl-accepting transducer" evidence="7">
    <location>
        <begin position="346"/>
        <end position="575"/>
    </location>
</feature>
<keyword evidence="6" id="KW-0812">Transmembrane</keyword>
<evidence type="ECO:0000256" key="2">
    <source>
        <dbReference type="ARBA" id="ARBA00022500"/>
    </source>
</evidence>
<keyword evidence="4" id="KW-0807">Transducer</keyword>
<organism evidence="9 10">
    <name type="scientific">Aquibium oceanicum</name>
    <dbReference type="NCBI Taxonomy" id="1670800"/>
    <lineage>
        <taxon>Bacteria</taxon>
        <taxon>Pseudomonadati</taxon>
        <taxon>Pseudomonadota</taxon>
        <taxon>Alphaproteobacteria</taxon>
        <taxon>Hyphomicrobiales</taxon>
        <taxon>Phyllobacteriaceae</taxon>
        <taxon>Aquibium</taxon>
    </lineage>
</organism>
<dbReference type="EMBL" id="CP018171">
    <property type="protein sequence ID" value="APH72259.1"/>
    <property type="molecule type" value="Genomic_DNA"/>
</dbReference>
<dbReference type="SUPFAM" id="SSF158472">
    <property type="entry name" value="HAMP domain-like"/>
    <property type="match status" value="1"/>
</dbReference>
<evidence type="ECO:0000256" key="6">
    <source>
        <dbReference type="SAM" id="Phobius"/>
    </source>
</evidence>
<dbReference type="SMART" id="SM00304">
    <property type="entry name" value="HAMP"/>
    <property type="match status" value="1"/>
</dbReference>
<dbReference type="GO" id="GO:0004888">
    <property type="term" value="F:transmembrane signaling receptor activity"/>
    <property type="evidence" value="ECO:0007669"/>
    <property type="project" value="InterPro"/>
</dbReference>
<evidence type="ECO:0000256" key="4">
    <source>
        <dbReference type="PROSITE-ProRule" id="PRU00284"/>
    </source>
</evidence>
<evidence type="ECO:0000313" key="10">
    <source>
        <dbReference type="Proteomes" id="UP000182840"/>
    </source>
</evidence>
<comment type="similarity">
    <text evidence="3">Belongs to the methyl-accepting chemotaxis (MCP) protein family.</text>
</comment>
<dbReference type="GO" id="GO:0016020">
    <property type="term" value="C:membrane"/>
    <property type="evidence" value="ECO:0007669"/>
    <property type="project" value="UniProtKB-SubCell"/>
</dbReference>
<reference evidence="10" key="1">
    <citation type="submission" date="2016-11" db="EMBL/GenBank/DDBJ databases">
        <title>Mesorhizobium oceanicum sp. nov., isolated from deep seawater in South China Sea.</title>
        <authorList>
            <person name="Fu G.-Y."/>
        </authorList>
    </citation>
    <scope>NUCLEOTIDE SEQUENCE [LARGE SCALE GENOMIC DNA]</scope>
    <source>
        <strain evidence="10">B7</strain>
    </source>
</reference>
<keyword evidence="6" id="KW-0472">Membrane</keyword>
<accession>A0A1L3SS69</accession>
<evidence type="ECO:0000259" key="7">
    <source>
        <dbReference type="PROSITE" id="PS50111"/>
    </source>
</evidence>
<dbReference type="PROSITE" id="PS50885">
    <property type="entry name" value="HAMP"/>
    <property type="match status" value="2"/>
</dbReference>
<dbReference type="Gene3D" id="1.10.287.950">
    <property type="entry name" value="Methyl-accepting chemotaxis protein"/>
    <property type="match status" value="1"/>
</dbReference>
<dbReference type="GO" id="GO:0006935">
    <property type="term" value="P:chemotaxis"/>
    <property type="evidence" value="ECO:0007669"/>
    <property type="project" value="UniProtKB-KW"/>
</dbReference>
<dbReference type="PRINTS" id="PR00260">
    <property type="entry name" value="CHEMTRNSDUCR"/>
</dbReference>
<dbReference type="STRING" id="1670800.BSQ44_13455"/>
<keyword evidence="5" id="KW-0175">Coiled coil</keyword>
<evidence type="ECO:0000256" key="3">
    <source>
        <dbReference type="ARBA" id="ARBA00029447"/>
    </source>
</evidence>
<sequence length="613" mass="66639">MTLRIWQLVVAVALFVGAGIATSLGIQTYALNTLKVNGPLYEQVVAGKDLIADILPPPMFLVESYLLANEAEIHPELADENLARISELRKEYDGRREYWKAFPLRDDLRLQLEGEVLPKADALWATLEGPFRAGLGGGAEMAPVMDNLREQFHAHRAAVVKLVEMSSEFLTDKETTAAQSESTLGAASLAAGAFTLVSCLVGAWVVWGRALVPIRRMSAFMMKLAAGDYSSEPPYPGRRDEIGEMARSIAVFRQSGLDNLRLQDENRLAQEWTEQERAASLAEREAEAAKLAVVVQDLGAGLERLADCNIRVTIDVPFAEQFEPLRRDFNNSIGLFQATLEEVMEKTKALDSGATEMHSSADALARRTEQEAAALEQASAALEQITATIRSTAEKIRQTRDYVGDARNSARASQEVVHNAVEAMRRIEAGSQRISTVVSVIDEIAFQTNLLALNAGVEAARAGEAGRGFAVVAQEVRELAQRSAVAAKEIADIIRVSTAEVETGVRYVGEAGEALSSITGFVTTIDANVEDIARAAEEQTTGIEQINISVSELDRMTQQNAGMVEETTTISRMLSDNARVLASLVGRFKLNRRARIREPGSAAAMARPARRAA</sequence>
<dbReference type="Pfam" id="PF00015">
    <property type="entry name" value="MCPsignal"/>
    <property type="match status" value="1"/>
</dbReference>
<proteinExistence type="inferred from homology"/>
<dbReference type="OrthoDB" id="3289104at2"/>
<comment type="subcellular location">
    <subcellularLocation>
        <location evidence="1">Membrane</location>
    </subcellularLocation>
</comment>